<accession>A0A915KCS6</accession>
<sequence length="73" mass="8070">MCVLYKFLTSGHSSDPSTKNGHLACVTQVTIYILSDHKISVASISPDLGDLNAFKTLDFFKFEKTCGKSRVEK</sequence>
<evidence type="ECO:0000313" key="1">
    <source>
        <dbReference type="Proteomes" id="UP000887565"/>
    </source>
</evidence>
<dbReference type="WBParaSite" id="nRc.2.0.1.t36583-RA">
    <property type="protein sequence ID" value="nRc.2.0.1.t36583-RA"/>
    <property type="gene ID" value="nRc.2.0.1.g36583"/>
</dbReference>
<protein>
    <submittedName>
        <fullName evidence="2">Uncharacterized protein</fullName>
    </submittedName>
</protein>
<reference evidence="2" key="1">
    <citation type="submission" date="2022-11" db="UniProtKB">
        <authorList>
            <consortium name="WormBaseParasite"/>
        </authorList>
    </citation>
    <scope>IDENTIFICATION</scope>
</reference>
<dbReference type="AlphaFoldDB" id="A0A915KCS6"/>
<keyword evidence="1" id="KW-1185">Reference proteome</keyword>
<proteinExistence type="predicted"/>
<name>A0A915KCS6_ROMCU</name>
<evidence type="ECO:0000313" key="2">
    <source>
        <dbReference type="WBParaSite" id="nRc.2.0.1.t36583-RA"/>
    </source>
</evidence>
<organism evidence="1 2">
    <name type="scientific">Romanomermis culicivorax</name>
    <name type="common">Nematode worm</name>
    <dbReference type="NCBI Taxonomy" id="13658"/>
    <lineage>
        <taxon>Eukaryota</taxon>
        <taxon>Metazoa</taxon>
        <taxon>Ecdysozoa</taxon>
        <taxon>Nematoda</taxon>
        <taxon>Enoplea</taxon>
        <taxon>Dorylaimia</taxon>
        <taxon>Mermithida</taxon>
        <taxon>Mermithoidea</taxon>
        <taxon>Mermithidae</taxon>
        <taxon>Romanomermis</taxon>
    </lineage>
</organism>
<dbReference type="Proteomes" id="UP000887565">
    <property type="component" value="Unplaced"/>
</dbReference>